<feature type="transmembrane region" description="Helical" evidence="1">
    <location>
        <begin position="243"/>
        <end position="263"/>
    </location>
</feature>
<evidence type="ECO:0000313" key="4">
    <source>
        <dbReference type="RefSeq" id="XP_052132285.1"/>
    </source>
</evidence>
<feature type="transmembrane region" description="Helical" evidence="1">
    <location>
        <begin position="284"/>
        <end position="304"/>
    </location>
</feature>
<protein>
    <submittedName>
        <fullName evidence="4">Uncharacterized protein LOC113202718</fullName>
    </submittedName>
</protein>
<feature type="transmembrane region" description="Helical" evidence="1">
    <location>
        <begin position="177"/>
        <end position="195"/>
    </location>
</feature>
<dbReference type="Pfam" id="PF25085">
    <property type="entry name" value="DUF7802"/>
    <property type="match status" value="1"/>
</dbReference>
<proteinExistence type="predicted"/>
<feature type="transmembrane region" description="Helical" evidence="1">
    <location>
        <begin position="207"/>
        <end position="231"/>
    </location>
</feature>
<reference evidence="4" key="1">
    <citation type="journal article" date="2018" name="Proc. Natl. Acad. Sci. U.S.A.">
        <title>Phylogenomics and the evolution of hemipteroid insects.</title>
        <authorList>
            <person name="Johnson K.P."/>
            <person name="Dietrich C.H."/>
            <person name="Friedrich F."/>
            <person name="Beutel R.G."/>
            <person name="Wipfler B."/>
            <person name="Peters R.S."/>
            <person name="Allen J.M."/>
            <person name="Petersen M."/>
            <person name="Donath A."/>
            <person name="Walden K.K."/>
            <person name="Kozlov A.M."/>
            <person name="Podsiadlowski L."/>
            <person name="Mayer C."/>
            <person name="Meusemann K."/>
            <person name="Vasilikopoulos A."/>
            <person name="Waterhouse R.M."/>
            <person name="Cameron S.L."/>
            <person name="Weirauch C."/>
            <person name="Swanson D.R."/>
            <person name="Percy D.M."/>
            <person name="Hardy N.B."/>
            <person name="Terry I."/>
            <person name="Liu S."/>
            <person name="Zhou X."/>
            <person name="Misof B."/>
            <person name="Robertson H.M."/>
            <person name="Yoshizawa K."/>
        </authorList>
    </citation>
    <scope>NUCLEOTIDE SEQUENCE</scope>
    <source>
        <tissue evidence="4">Whole organism</tissue>
    </source>
</reference>
<feature type="non-terminal residue" evidence="4">
    <location>
        <position position="1"/>
    </location>
</feature>
<keyword evidence="1" id="KW-1133">Transmembrane helix</keyword>
<dbReference type="AlphaFoldDB" id="A0A9C6XVC8"/>
<dbReference type="KEGG" id="foc:113202718"/>
<dbReference type="PANTHER" id="PTHR35982">
    <property type="entry name" value="AGAP005361-PA"/>
    <property type="match status" value="1"/>
</dbReference>
<feature type="domain" description="DUF7802" evidence="2">
    <location>
        <begin position="16"/>
        <end position="400"/>
    </location>
</feature>
<evidence type="ECO:0000313" key="3">
    <source>
        <dbReference type="Proteomes" id="UP000504606"/>
    </source>
</evidence>
<reference evidence="4" key="2">
    <citation type="submission" date="2025-08" db="UniProtKB">
        <authorList>
            <consortium name="RefSeq"/>
        </authorList>
    </citation>
    <scope>IDENTIFICATION</scope>
    <source>
        <tissue evidence="4">Whole organism</tissue>
    </source>
</reference>
<feature type="transmembrane region" description="Helical" evidence="1">
    <location>
        <begin position="102"/>
        <end position="122"/>
    </location>
</feature>
<dbReference type="Proteomes" id="UP000504606">
    <property type="component" value="Unplaced"/>
</dbReference>
<feature type="transmembrane region" description="Helical" evidence="1">
    <location>
        <begin position="63"/>
        <end position="82"/>
    </location>
</feature>
<keyword evidence="1" id="KW-0472">Membrane</keyword>
<dbReference type="OrthoDB" id="188749at2759"/>
<gene>
    <name evidence="4" type="primary">LOC113202718</name>
</gene>
<organism evidence="3 4">
    <name type="scientific">Frankliniella occidentalis</name>
    <name type="common">Western flower thrips</name>
    <name type="synonym">Euthrips occidentalis</name>
    <dbReference type="NCBI Taxonomy" id="133901"/>
    <lineage>
        <taxon>Eukaryota</taxon>
        <taxon>Metazoa</taxon>
        <taxon>Ecdysozoa</taxon>
        <taxon>Arthropoda</taxon>
        <taxon>Hexapoda</taxon>
        <taxon>Insecta</taxon>
        <taxon>Pterygota</taxon>
        <taxon>Neoptera</taxon>
        <taxon>Paraneoptera</taxon>
        <taxon>Thysanoptera</taxon>
        <taxon>Terebrantia</taxon>
        <taxon>Thripoidea</taxon>
        <taxon>Thripidae</taxon>
        <taxon>Frankliniella</taxon>
    </lineage>
</organism>
<dbReference type="RefSeq" id="XP_052132285.1">
    <property type="nucleotide sequence ID" value="XM_052276325.1"/>
</dbReference>
<sequence length="424" mass="48289">SVSLGAELQDLRFQSAEDWWVHWHDLPTLWRNQPTYILSQAAYLFGALVTLIHAVSTRGRWPYLWVATILHGLVIESLSYFLPDVDNFWHSQTPLIFLGRRLPLHIAFLYAVFYYHASVAVAKLRLPRWAEPFAVGLTVVLIDLPYDITSVKFVHWTWHDTDPNIADRHYWVPWNSYYFHATFAAGFTWWFHVLRDQRWQSTGVGKNLLNMVLASLLGTPTGILFFTALYHPMHDLYKVHSEVTFFVVFAVFLALAWAGSYAAEARSPSSSASPTAERPSWCTWLLLLHLVLHYALWLGMTIVGNPEKEVSTGLHERIGKCGIKVPLQTASGLVLEKSKYLCKTDYDEKYFDFHCLPGGKPPKDGAHWYTICGTPFENRAEYVLIMSAIAVLAAIVFYTMHFKAGPDSALNPKPTAAARKLKTK</sequence>
<evidence type="ECO:0000256" key="1">
    <source>
        <dbReference type="SAM" id="Phobius"/>
    </source>
</evidence>
<feature type="transmembrane region" description="Helical" evidence="1">
    <location>
        <begin position="36"/>
        <end position="56"/>
    </location>
</feature>
<evidence type="ECO:0000259" key="2">
    <source>
        <dbReference type="Pfam" id="PF25085"/>
    </source>
</evidence>
<keyword evidence="3" id="KW-1185">Reference proteome</keyword>
<dbReference type="PANTHER" id="PTHR35982:SF1">
    <property type="entry name" value="SPIROCYCLASE, AVEC FAMILY"/>
    <property type="match status" value="1"/>
</dbReference>
<dbReference type="GeneID" id="113202718"/>
<keyword evidence="1" id="KW-0812">Transmembrane</keyword>
<dbReference type="InterPro" id="IPR056704">
    <property type="entry name" value="DUF7802"/>
</dbReference>
<feature type="transmembrane region" description="Helical" evidence="1">
    <location>
        <begin position="382"/>
        <end position="400"/>
    </location>
</feature>
<accession>A0A9C6XVC8</accession>
<name>A0A9C6XVC8_FRAOC</name>